<dbReference type="KEGG" id="nsl:BOX37_08235"/>
<accession>A0A1J0VPM2</accession>
<feature type="transmembrane region" description="Helical" evidence="8">
    <location>
        <begin position="139"/>
        <end position="161"/>
    </location>
</feature>
<organism evidence="10 11">
    <name type="scientific">Nocardia mangyaensis</name>
    <dbReference type="NCBI Taxonomy" id="2213200"/>
    <lineage>
        <taxon>Bacteria</taxon>
        <taxon>Bacillati</taxon>
        <taxon>Actinomycetota</taxon>
        <taxon>Actinomycetes</taxon>
        <taxon>Mycobacteriales</taxon>
        <taxon>Nocardiaceae</taxon>
        <taxon>Nocardia</taxon>
    </lineage>
</organism>
<dbReference type="RefSeq" id="WP_071927139.1">
    <property type="nucleotide sequence ID" value="NZ_CP018082.1"/>
</dbReference>
<protein>
    <recommendedName>
        <fullName evidence="9">Pycsar effector protein domain-containing protein</fullName>
    </recommendedName>
</protein>
<keyword evidence="7 8" id="KW-0472">Membrane</keyword>
<feature type="transmembrane region" description="Helical" evidence="8">
    <location>
        <begin position="59"/>
        <end position="79"/>
    </location>
</feature>
<evidence type="ECO:0000256" key="7">
    <source>
        <dbReference type="ARBA" id="ARBA00023136"/>
    </source>
</evidence>
<evidence type="ECO:0000256" key="2">
    <source>
        <dbReference type="ARBA" id="ARBA00022475"/>
    </source>
</evidence>
<sequence>MMIRSKSLAPLDDLNTALRTISEFNRVILAADTKAGLLLTANGFAVTGLVTTTRSSMNIALVVTAIGLAVSLIVCMGYLGATLRPRLGSAGAGNWFCFPTFPSEADVRPTTAVLADQAWWQASALAEIARHKYHRFGVALRWTAISLVVFVAWFTVALLGASR</sequence>
<keyword evidence="11" id="KW-1185">Reference proteome</keyword>
<keyword evidence="4" id="KW-0547">Nucleotide-binding</keyword>
<proteinExistence type="predicted"/>
<keyword evidence="3 8" id="KW-0812">Transmembrane</keyword>
<feature type="domain" description="Pycsar effector protein" evidence="9">
    <location>
        <begin position="17"/>
        <end position="155"/>
    </location>
</feature>
<evidence type="ECO:0000256" key="8">
    <source>
        <dbReference type="SAM" id="Phobius"/>
    </source>
</evidence>
<reference evidence="10" key="1">
    <citation type="submission" date="2016-11" db="EMBL/GenBank/DDBJ databases">
        <authorList>
            <person name="Jaros S."/>
            <person name="Januszkiewicz K."/>
            <person name="Wedrychowicz H."/>
        </authorList>
    </citation>
    <scope>NUCLEOTIDE SEQUENCE [LARGE SCALE GENOMIC DNA]</scope>
    <source>
        <strain evidence="10">Y48</strain>
    </source>
</reference>
<comment type="subcellular location">
    <subcellularLocation>
        <location evidence="1">Cell membrane</location>
    </subcellularLocation>
</comment>
<dbReference type="Pfam" id="PF18967">
    <property type="entry name" value="PycTM"/>
    <property type="match status" value="1"/>
</dbReference>
<evidence type="ECO:0000313" key="10">
    <source>
        <dbReference type="EMBL" id="APE33961.1"/>
    </source>
</evidence>
<dbReference type="OrthoDB" id="4554326at2"/>
<dbReference type="AlphaFoldDB" id="A0A1J0VPM2"/>
<dbReference type="EMBL" id="CP018082">
    <property type="protein sequence ID" value="APE33961.1"/>
    <property type="molecule type" value="Genomic_DNA"/>
</dbReference>
<evidence type="ECO:0000313" key="11">
    <source>
        <dbReference type="Proteomes" id="UP000183810"/>
    </source>
</evidence>
<name>A0A1J0VPM2_9NOCA</name>
<feature type="transmembrane region" description="Helical" evidence="8">
    <location>
        <begin position="35"/>
        <end position="53"/>
    </location>
</feature>
<evidence type="ECO:0000256" key="5">
    <source>
        <dbReference type="ARBA" id="ARBA00022989"/>
    </source>
</evidence>
<gene>
    <name evidence="10" type="ORF">BOX37_08235</name>
</gene>
<evidence type="ECO:0000256" key="6">
    <source>
        <dbReference type="ARBA" id="ARBA00023118"/>
    </source>
</evidence>
<dbReference type="Proteomes" id="UP000183810">
    <property type="component" value="Chromosome"/>
</dbReference>
<keyword evidence="6" id="KW-0051">Antiviral defense</keyword>
<evidence type="ECO:0000256" key="4">
    <source>
        <dbReference type="ARBA" id="ARBA00022741"/>
    </source>
</evidence>
<evidence type="ECO:0000259" key="9">
    <source>
        <dbReference type="Pfam" id="PF18967"/>
    </source>
</evidence>
<evidence type="ECO:0000256" key="1">
    <source>
        <dbReference type="ARBA" id="ARBA00004236"/>
    </source>
</evidence>
<dbReference type="InterPro" id="IPR043760">
    <property type="entry name" value="PycTM_dom"/>
</dbReference>
<keyword evidence="5 8" id="KW-1133">Transmembrane helix</keyword>
<evidence type="ECO:0000256" key="3">
    <source>
        <dbReference type="ARBA" id="ARBA00022692"/>
    </source>
</evidence>
<keyword evidence="2" id="KW-1003">Cell membrane</keyword>